<sequence length="242" mass="26787">MKSKPSTSGLLGPVKSQTLDSAVIEALATYVEEARIGPGDKLPSERMLCERLEVSRPTVREALKRWEALGIVEMRKGSGVYLRKAVGRNIVHVPLVLSRSSKVKDLLHGLQVRRALEGEAAAICAASASADRITMIEKALDRMEAAHAIGNSSEEDWEYHQSIIEATGNPLFTQIIQSMRDLVHQFWENPLQIPNFAEASFPFHRSMFDAIARRDPASARAEALKIIDSVGQEIREAYPNEA</sequence>
<dbReference type="Proteomes" id="UP000616151">
    <property type="component" value="Unassembled WGS sequence"/>
</dbReference>
<keyword evidence="2" id="KW-1185">Reference proteome</keyword>
<organism evidence="1 2">
    <name type="scientific">Taklimakanibacter albus</name>
    <dbReference type="NCBI Taxonomy" id="2800327"/>
    <lineage>
        <taxon>Bacteria</taxon>
        <taxon>Pseudomonadati</taxon>
        <taxon>Pseudomonadota</taxon>
        <taxon>Alphaproteobacteria</taxon>
        <taxon>Hyphomicrobiales</taxon>
        <taxon>Aestuariivirgaceae</taxon>
        <taxon>Taklimakanibacter</taxon>
    </lineage>
</organism>
<reference evidence="1" key="1">
    <citation type="submission" date="2021-01" db="EMBL/GenBank/DDBJ databases">
        <authorList>
            <person name="Sun Q."/>
        </authorList>
    </citation>
    <scope>NUCLEOTIDE SEQUENCE</scope>
    <source>
        <strain evidence="1">YIM B02566</strain>
    </source>
</reference>
<evidence type="ECO:0000313" key="2">
    <source>
        <dbReference type="Proteomes" id="UP000616151"/>
    </source>
</evidence>
<protein>
    <submittedName>
        <fullName evidence="1">FadR family transcriptional regulator</fullName>
    </submittedName>
</protein>
<comment type="caution">
    <text evidence="1">The sequence shown here is derived from an EMBL/GenBank/DDBJ whole genome shotgun (WGS) entry which is preliminary data.</text>
</comment>
<evidence type="ECO:0000313" key="1">
    <source>
        <dbReference type="EMBL" id="MBK1869851.1"/>
    </source>
</evidence>
<gene>
    <name evidence="1" type="ORF">JHL16_26040</name>
</gene>
<proteinExistence type="predicted"/>
<dbReference type="EMBL" id="JAENHL010000008">
    <property type="protein sequence ID" value="MBK1869851.1"/>
    <property type="molecule type" value="Genomic_DNA"/>
</dbReference>
<accession>A0ACC5RAX6</accession>
<name>A0ACC5RAX6_9HYPH</name>